<reference evidence="7" key="1">
    <citation type="submission" date="2015-05" db="EMBL/GenBank/DDBJ databases">
        <authorList>
            <person name="Fogelqvist Johan"/>
        </authorList>
    </citation>
    <scope>NUCLEOTIDE SEQUENCE [LARGE SCALE GENOMIC DNA]</scope>
</reference>
<evidence type="ECO:0000256" key="1">
    <source>
        <dbReference type="ARBA" id="ARBA00013201"/>
    </source>
</evidence>
<organism evidence="6 7">
    <name type="scientific">Verticillium longisporum</name>
    <name type="common">Verticillium dahliae var. longisporum</name>
    <dbReference type="NCBI Taxonomy" id="100787"/>
    <lineage>
        <taxon>Eukaryota</taxon>
        <taxon>Fungi</taxon>
        <taxon>Dikarya</taxon>
        <taxon>Ascomycota</taxon>
        <taxon>Pezizomycotina</taxon>
        <taxon>Sordariomycetes</taxon>
        <taxon>Hypocreomycetidae</taxon>
        <taxon>Glomerellales</taxon>
        <taxon>Plectosphaerellaceae</taxon>
        <taxon>Verticillium</taxon>
    </lineage>
</organism>
<evidence type="ECO:0000313" key="6">
    <source>
        <dbReference type="EMBL" id="CRK36613.1"/>
    </source>
</evidence>
<feature type="region of interest" description="Disordered" evidence="5">
    <location>
        <begin position="252"/>
        <end position="280"/>
    </location>
</feature>
<keyword evidence="7" id="KW-1185">Reference proteome</keyword>
<dbReference type="Proteomes" id="UP000044602">
    <property type="component" value="Unassembled WGS sequence"/>
</dbReference>
<feature type="compositionally biased region" description="Polar residues" evidence="5">
    <location>
        <begin position="258"/>
        <end position="269"/>
    </location>
</feature>
<dbReference type="PANTHER" id="PTHR10272">
    <property type="entry name" value="PLATELET-ACTIVATING FACTOR ACETYLHYDROLASE"/>
    <property type="match status" value="1"/>
</dbReference>
<evidence type="ECO:0000313" key="7">
    <source>
        <dbReference type="Proteomes" id="UP000044602"/>
    </source>
</evidence>
<dbReference type="Pfam" id="PF03403">
    <property type="entry name" value="PAF-AH_p_II"/>
    <property type="match status" value="1"/>
</dbReference>
<dbReference type="PANTHER" id="PTHR10272:SF0">
    <property type="entry name" value="PLATELET-ACTIVATING FACTOR ACETYLHYDROLASE"/>
    <property type="match status" value="1"/>
</dbReference>
<dbReference type="EC" id="3.1.1.47" evidence="1"/>
<evidence type="ECO:0000256" key="2">
    <source>
        <dbReference type="ARBA" id="ARBA00022801"/>
    </source>
</evidence>
<evidence type="ECO:0000256" key="5">
    <source>
        <dbReference type="SAM" id="MobiDB-lite"/>
    </source>
</evidence>
<keyword evidence="3" id="KW-0442">Lipid degradation</keyword>
<keyword evidence="4" id="KW-0443">Lipid metabolism</keyword>
<feature type="compositionally biased region" description="Basic residues" evidence="5">
    <location>
        <begin position="115"/>
        <end position="125"/>
    </location>
</feature>
<keyword evidence="2" id="KW-0378">Hydrolase</keyword>
<feature type="region of interest" description="Disordered" evidence="5">
    <location>
        <begin position="92"/>
        <end position="125"/>
    </location>
</feature>
<evidence type="ECO:0000256" key="3">
    <source>
        <dbReference type="ARBA" id="ARBA00022963"/>
    </source>
</evidence>
<proteinExistence type="predicted"/>
<gene>
    <name evidence="6" type="ORF">BN1708_007126</name>
</gene>
<sequence>MDGNDLPEPPVPIRTTTTQRERRTAIRPPKSLRERFLHALPYYTGPHAVGYLEIETAVRQPRVISRLTRGKEPLLRLDTVLFSVFYPCEPRDDDKNKSDGTERKTSEHDKDVQHGKRPKRTLRKSLSRASWLPRPRIQTAKGYAKFMNIPRAPVTGYLAITSMFTKLPAFRNASLATQWPRDVMATDGVSPGRREKPRFPIIIFSHGLGGSRTMYSSICGELASYGFMVIAVEHRDGSGARTYVNLPAEQELSETESEANLNVSDVSGESQKSKSTKQQSPQHYCVDYLFPKDNAQDTSPHNARGVDTELRTAQIDMRMAEMEEAFHVISLINDGKGSAVSATNLRRQGNVASSSQGLGGIRWDNWTGRMLTNNMTVMGHSFGGATTVQCLRKSSLTWVGQGIILDAWGPATPAAGEARISKPLLSIGSEAFMHWQENFERLVDLCHEAREENPATLTWMLTIRGSTHLSQTDFAVLYSTWMDLLAKTVVNPLRAIYLTVAPSLEFLKMTLPREQSANDMWVDEQVLRTMQAPADPEAAMGQEHRPSDKWIAVRLKVDNEVSWRARGWFRQKRRALWRERSDEEPEGLVDWDRGDEVWMHFSPGEEVVRRLVVRCVLDSELGAIWSRRELRGMWARLDPTKAKRGTFVFGESMRGEVIDEPQTQNKNCLPLPMAETMM</sequence>
<dbReference type="AlphaFoldDB" id="A0A0G4MQS7"/>
<dbReference type="STRING" id="100787.A0A0G4MQS7"/>
<feature type="non-terminal residue" evidence="6">
    <location>
        <position position="678"/>
    </location>
</feature>
<name>A0A0G4MQS7_VERLO</name>
<feature type="compositionally biased region" description="Basic and acidic residues" evidence="5">
    <location>
        <begin position="92"/>
        <end position="114"/>
    </location>
</feature>
<dbReference type="SUPFAM" id="SSF53474">
    <property type="entry name" value="alpha/beta-Hydrolases"/>
    <property type="match status" value="1"/>
</dbReference>
<dbReference type="GO" id="GO:0003847">
    <property type="term" value="F:1-alkyl-2-acetylglycerophosphocholine esterase activity"/>
    <property type="evidence" value="ECO:0007669"/>
    <property type="project" value="UniProtKB-EC"/>
</dbReference>
<dbReference type="EMBL" id="CVQH01024194">
    <property type="protein sequence ID" value="CRK36613.1"/>
    <property type="molecule type" value="Genomic_DNA"/>
</dbReference>
<protein>
    <recommendedName>
        <fullName evidence="1">1-alkyl-2-acetylglycerophosphocholine esterase</fullName>
        <ecNumber evidence="1">3.1.1.47</ecNumber>
    </recommendedName>
</protein>
<evidence type="ECO:0000256" key="4">
    <source>
        <dbReference type="ARBA" id="ARBA00023098"/>
    </source>
</evidence>
<dbReference type="GO" id="GO:0016042">
    <property type="term" value="P:lipid catabolic process"/>
    <property type="evidence" value="ECO:0007669"/>
    <property type="project" value="UniProtKB-KW"/>
</dbReference>
<accession>A0A0G4MQS7</accession>
<feature type="region of interest" description="Disordered" evidence="5">
    <location>
        <begin position="1"/>
        <end position="28"/>
    </location>
</feature>
<dbReference type="Gene3D" id="3.40.50.1820">
    <property type="entry name" value="alpha/beta hydrolase"/>
    <property type="match status" value="1"/>
</dbReference>
<dbReference type="InterPro" id="IPR029058">
    <property type="entry name" value="AB_hydrolase_fold"/>
</dbReference>